<proteinExistence type="predicted"/>
<keyword evidence="6" id="KW-1133">Transmembrane helix</keyword>
<protein>
    <submittedName>
        <fullName evidence="8">Serine/threonine-protein kinase StkP</fullName>
        <ecNumber evidence="8">2.7.11.1</ecNumber>
    </submittedName>
</protein>
<dbReference type="Pfam" id="PF00069">
    <property type="entry name" value="Pkinase"/>
    <property type="match status" value="1"/>
</dbReference>
<keyword evidence="2 5" id="KW-0547">Nucleotide-binding</keyword>
<evidence type="ECO:0000256" key="2">
    <source>
        <dbReference type="ARBA" id="ARBA00022741"/>
    </source>
</evidence>
<feature type="transmembrane region" description="Helical" evidence="6">
    <location>
        <begin position="426"/>
        <end position="448"/>
    </location>
</feature>
<organism evidence="8 9">
    <name type="scientific">Saltatorellus ferox</name>
    <dbReference type="NCBI Taxonomy" id="2528018"/>
    <lineage>
        <taxon>Bacteria</taxon>
        <taxon>Pseudomonadati</taxon>
        <taxon>Planctomycetota</taxon>
        <taxon>Planctomycetia</taxon>
        <taxon>Planctomycetia incertae sedis</taxon>
        <taxon>Saltatorellus</taxon>
    </lineage>
</organism>
<evidence type="ECO:0000313" key="9">
    <source>
        <dbReference type="Proteomes" id="UP000320390"/>
    </source>
</evidence>
<dbReference type="GO" id="GO:0004674">
    <property type="term" value="F:protein serine/threonine kinase activity"/>
    <property type="evidence" value="ECO:0007669"/>
    <property type="project" value="UniProtKB-EC"/>
</dbReference>
<dbReference type="PROSITE" id="PS50011">
    <property type="entry name" value="PROTEIN_KINASE_DOM"/>
    <property type="match status" value="1"/>
</dbReference>
<feature type="binding site" evidence="5">
    <location>
        <position position="126"/>
    </location>
    <ligand>
        <name>ATP</name>
        <dbReference type="ChEBI" id="CHEBI:30616"/>
    </ligand>
</feature>
<keyword evidence="3 8" id="KW-0418">Kinase</keyword>
<keyword evidence="6" id="KW-0812">Transmembrane</keyword>
<evidence type="ECO:0000256" key="5">
    <source>
        <dbReference type="PROSITE-ProRule" id="PRU10141"/>
    </source>
</evidence>
<dbReference type="PANTHER" id="PTHR43289:SF34">
    <property type="entry name" value="SERINE_THREONINE-PROTEIN KINASE YBDM-RELATED"/>
    <property type="match status" value="1"/>
</dbReference>
<keyword evidence="6" id="KW-0472">Membrane</keyword>
<keyword evidence="9" id="KW-1185">Reference proteome</keyword>
<dbReference type="SUPFAM" id="SSF56112">
    <property type="entry name" value="Protein kinase-like (PK-like)"/>
    <property type="match status" value="1"/>
</dbReference>
<evidence type="ECO:0000256" key="6">
    <source>
        <dbReference type="SAM" id="Phobius"/>
    </source>
</evidence>
<dbReference type="GO" id="GO:0005524">
    <property type="term" value="F:ATP binding"/>
    <property type="evidence" value="ECO:0007669"/>
    <property type="project" value="UniProtKB-UniRule"/>
</dbReference>
<dbReference type="PROSITE" id="PS00108">
    <property type="entry name" value="PROTEIN_KINASE_ST"/>
    <property type="match status" value="1"/>
</dbReference>
<dbReference type="PANTHER" id="PTHR43289">
    <property type="entry name" value="MITOGEN-ACTIVATED PROTEIN KINASE KINASE KINASE 20-RELATED"/>
    <property type="match status" value="1"/>
</dbReference>
<dbReference type="OrthoDB" id="6111975at2"/>
<name>A0A518EYW4_9BACT</name>
<evidence type="ECO:0000256" key="4">
    <source>
        <dbReference type="ARBA" id="ARBA00022840"/>
    </source>
</evidence>
<keyword evidence="1 8" id="KW-0808">Transferase</keyword>
<sequence>MTQARPKLEPDQWAAVLDAVEAVIDGPTGAHQGRLEELRELLGGDPKLVEKALEMLALEDGTAAHGLNTPVDALSSVSAPFAAWGSIRRDEVGPYRLHEEIGRGGMGQVFLASRSDGSIDRRVALKLVHPGLGTQEVIARFERERQVQASLLHPGIAILLDGGTTSDGLPYLVMEYVDGQRMDRWCDERKLSLPDRLALFIKVAGAVAYAHECGVIHRDLKPSNILVTSDGEPKLLDFGIAKVFNRTGVGAGSAQETLTLEGMQRMTPAYASPEQLRGRQVTVGTDIYSLGTLLFELLTGHTPHMLSGYSVAEIERAVCEVDPRRPSRAVLEEREMRGEEGAGTTQILSAAELGARRSSSPTALRRRIQGDLERIVMKCLRKEPERRYASVAGLIADLGRYGVGRPILARPESLIYRARTFVRRHWVGVAAAASVIVALAGALAFSLVQYGQAVEFGRLAADRGRLAEERLGSLRQFRWDMLNRVAPTINEMPDAIDARERIILAVMACLERETMAVGDDAAPRIEELINSYLALAKLQGHPRAMNRGRADAAKETLLKAERCSAQLMEAFPGKSRAHWLRGRVLVALGSLLASDGDHSGAESSLVEAAQLADRALVDQGFDQRDRLYYIRHEALLELAYLALGRGELDEARGHARASEAVLDELIGEFPDQVYFLDGDRVNVRASLAEIANRAGAFCDGLAMVEPARERLNKIMASHAPNGAAQDMDARMLSIMADSLEGLGREDEAVAAMTSSVAVAAASFEVSKGDIRSLETLVARQLELGELLLRVGQTLAAQEALEAAVRTADMNTRQRQQSYVNVLRRIDLEAALARCASQRGEGVRAVEFATSAAERLEKLSGELDPHLEIQSRRAQIDRALRAAKDELLDD</sequence>
<dbReference type="InterPro" id="IPR011009">
    <property type="entry name" value="Kinase-like_dom_sf"/>
</dbReference>
<dbReference type="InterPro" id="IPR008271">
    <property type="entry name" value="Ser/Thr_kinase_AS"/>
</dbReference>
<dbReference type="PROSITE" id="PS00107">
    <property type="entry name" value="PROTEIN_KINASE_ATP"/>
    <property type="match status" value="1"/>
</dbReference>
<evidence type="ECO:0000259" key="7">
    <source>
        <dbReference type="PROSITE" id="PS50011"/>
    </source>
</evidence>
<evidence type="ECO:0000256" key="1">
    <source>
        <dbReference type="ARBA" id="ARBA00022679"/>
    </source>
</evidence>
<reference evidence="8 9" key="1">
    <citation type="submission" date="2019-02" db="EMBL/GenBank/DDBJ databases">
        <title>Deep-cultivation of Planctomycetes and their phenomic and genomic characterization uncovers novel biology.</title>
        <authorList>
            <person name="Wiegand S."/>
            <person name="Jogler M."/>
            <person name="Boedeker C."/>
            <person name="Pinto D."/>
            <person name="Vollmers J."/>
            <person name="Rivas-Marin E."/>
            <person name="Kohn T."/>
            <person name="Peeters S.H."/>
            <person name="Heuer A."/>
            <person name="Rast P."/>
            <person name="Oberbeckmann S."/>
            <person name="Bunk B."/>
            <person name="Jeske O."/>
            <person name="Meyerdierks A."/>
            <person name="Storesund J.E."/>
            <person name="Kallscheuer N."/>
            <person name="Luecker S."/>
            <person name="Lage O.M."/>
            <person name="Pohl T."/>
            <person name="Merkel B.J."/>
            <person name="Hornburger P."/>
            <person name="Mueller R.-W."/>
            <person name="Bruemmer F."/>
            <person name="Labrenz M."/>
            <person name="Spormann A.M."/>
            <person name="Op den Camp H."/>
            <person name="Overmann J."/>
            <person name="Amann R."/>
            <person name="Jetten M.S.M."/>
            <person name="Mascher T."/>
            <person name="Medema M.H."/>
            <person name="Devos D.P."/>
            <person name="Kaster A.-K."/>
            <person name="Ovreas L."/>
            <person name="Rohde M."/>
            <person name="Galperin M.Y."/>
            <person name="Jogler C."/>
        </authorList>
    </citation>
    <scope>NUCLEOTIDE SEQUENCE [LARGE SCALE GENOMIC DNA]</scope>
    <source>
        <strain evidence="8 9">Poly30</strain>
    </source>
</reference>
<dbReference type="Gene3D" id="1.25.40.10">
    <property type="entry name" value="Tetratricopeptide repeat domain"/>
    <property type="match status" value="1"/>
</dbReference>
<dbReference type="RefSeq" id="WP_145203341.1">
    <property type="nucleotide sequence ID" value="NZ_CP036434.1"/>
</dbReference>
<dbReference type="AlphaFoldDB" id="A0A518EYW4"/>
<gene>
    <name evidence="8" type="primary">stkP_4</name>
    <name evidence="8" type="ORF">Poly30_48210</name>
</gene>
<dbReference type="Proteomes" id="UP000320390">
    <property type="component" value="Chromosome"/>
</dbReference>
<dbReference type="InterPro" id="IPR000719">
    <property type="entry name" value="Prot_kinase_dom"/>
</dbReference>
<evidence type="ECO:0000313" key="8">
    <source>
        <dbReference type="EMBL" id="QDV09264.1"/>
    </source>
</evidence>
<dbReference type="SUPFAM" id="SSF48452">
    <property type="entry name" value="TPR-like"/>
    <property type="match status" value="1"/>
</dbReference>
<dbReference type="Gene3D" id="1.10.510.10">
    <property type="entry name" value="Transferase(Phosphotransferase) domain 1"/>
    <property type="match status" value="1"/>
</dbReference>
<evidence type="ECO:0000256" key="3">
    <source>
        <dbReference type="ARBA" id="ARBA00022777"/>
    </source>
</evidence>
<dbReference type="Gene3D" id="3.30.200.20">
    <property type="entry name" value="Phosphorylase Kinase, domain 1"/>
    <property type="match status" value="1"/>
</dbReference>
<dbReference type="EC" id="2.7.11.1" evidence="8"/>
<dbReference type="InterPro" id="IPR017441">
    <property type="entry name" value="Protein_kinase_ATP_BS"/>
</dbReference>
<dbReference type="EMBL" id="CP036434">
    <property type="protein sequence ID" value="QDV09264.1"/>
    <property type="molecule type" value="Genomic_DNA"/>
</dbReference>
<accession>A0A518EYW4</accession>
<dbReference type="InterPro" id="IPR011990">
    <property type="entry name" value="TPR-like_helical_dom_sf"/>
</dbReference>
<dbReference type="CDD" id="cd14014">
    <property type="entry name" value="STKc_PknB_like"/>
    <property type="match status" value="1"/>
</dbReference>
<dbReference type="SMART" id="SM00220">
    <property type="entry name" value="S_TKc"/>
    <property type="match status" value="1"/>
</dbReference>
<feature type="domain" description="Protein kinase" evidence="7">
    <location>
        <begin position="95"/>
        <end position="408"/>
    </location>
</feature>
<keyword evidence="4 5" id="KW-0067">ATP-binding</keyword>